<dbReference type="PANTHER" id="PTHR43434:SF1">
    <property type="entry name" value="PHOSPHOGLYCOLATE PHOSPHATASE"/>
    <property type="match status" value="1"/>
</dbReference>
<dbReference type="InterPro" id="IPR036412">
    <property type="entry name" value="HAD-like_sf"/>
</dbReference>
<dbReference type="Proteomes" id="UP000466345">
    <property type="component" value="Unassembled WGS sequence"/>
</dbReference>
<gene>
    <name evidence="1" type="primary">gph_7</name>
    <name evidence="1" type="ORF">SRB5_65130</name>
</gene>
<dbReference type="AlphaFoldDB" id="A0A7K0CS39"/>
<dbReference type="Pfam" id="PF00702">
    <property type="entry name" value="Hydrolase"/>
    <property type="match status" value="1"/>
</dbReference>
<organism evidence="1 2">
    <name type="scientific">Streptomyces smaragdinus</name>
    <dbReference type="NCBI Taxonomy" id="2585196"/>
    <lineage>
        <taxon>Bacteria</taxon>
        <taxon>Bacillati</taxon>
        <taxon>Actinomycetota</taxon>
        <taxon>Actinomycetes</taxon>
        <taxon>Kitasatosporales</taxon>
        <taxon>Streptomycetaceae</taxon>
        <taxon>Streptomyces</taxon>
    </lineage>
</organism>
<dbReference type="GO" id="GO:0005829">
    <property type="term" value="C:cytosol"/>
    <property type="evidence" value="ECO:0007669"/>
    <property type="project" value="TreeGrafter"/>
</dbReference>
<accession>A0A7K0CS39</accession>
<dbReference type="RefSeq" id="WP_153457096.1">
    <property type="nucleotide sequence ID" value="NZ_WEGJ01000051.1"/>
</dbReference>
<dbReference type="PANTHER" id="PTHR43434">
    <property type="entry name" value="PHOSPHOGLYCOLATE PHOSPHATASE"/>
    <property type="match status" value="1"/>
</dbReference>
<protein>
    <submittedName>
        <fullName evidence="1">Phosphoglycolate phosphatase</fullName>
        <ecNumber evidence="1">3.1.3.18</ecNumber>
    </submittedName>
</protein>
<comment type="caution">
    <text evidence="1">The sequence shown here is derived from an EMBL/GenBank/DDBJ whole genome shotgun (WGS) entry which is preliminary data.</text>
</comment>
<dbReference type="GO" id="GO:0008967">
    <property type="term" value="F:phosphoglycolate phosphatase activity"/>
    <property type="evidence" value="ECO:0007669"/>
    <property type="project" value="UniProtKB-EC"/>
</dbReference>
<dbReference type="EMBL" id="WEGJ01000051">
    <property type="protein sequence ID" value="MQY16315.1"/>
    <property type="molecule type" value="Genomic_DNA"/>
</dbReference>
<dbReference type="SUPFAM" id="SSF56784">
    <property type="entry name" value="HAD-like"/>
    <property type="match status" value="1"/>
</dbReference>
<keyword evidence="2" id="KW-1185">Reference proteome</keyword>
<keyword evidence="1" id="KW-0378">Hydrolase</keyword>
<dbReference type="EC" id="3.1.3.18" evidence="1"/>
<proteinExistence type="predicted"/>
<name>A0A7K0CS39_9ACTN</name>
<dbReference type="InterPro" id="IPR050155">
    <property type="entry name" value="HAD-like_hydrolase_sf"/>
</dbReference>
<dbReference type="GO" id="GO:0006281">
    <property type="term" value="P:DNA repair"/>
    <property type="evidence" value="ECO:0007669"/>
    <property type="project" value="TreeGrafter"/>
</dbReference>
<dbReference type="OrthoDB" id="4547358at2"/>
<dbReference type="Gene3D" id="3.40.50.1000">
    <property type="entry name" value="HAD superfamily/HAD-like"/>
    <property type="match status" value="1"/>
</dbReference>
<evidence type="ECO:0000313" key="2">
    <source>
        <dbReference type="Proteomes" id="UP000466345"/>
    </source>
</evidence>
<sequence length="244" mass="26454">MVDIREPSEHRALRLLASARCVLFDFDGPVCSLFAGRRPQDITARLRDWAASEGYAEVVRPTTAAFADAYTVFRELASRGVDPVVVAAVERRLAREEFAATATARPTPYADALIRTLHDHGRRIAVATNNAEEPVMRYLRGRGLAEAFDGQVHGRRHDGRLLKPHPDCLRRALAATGTAPAETLMIGDSRGDRDAARALGIPFIGYATRPGKRTSLEGYGVPLVVDSLAPLLRAAAALAPLPRA</sequence>
<dbReference type="InterPro" id="IPR023214">
    <property type="entry name" value="HAD_sf"/>
</dbReference>
<evidence type="ECO:0000313" key="1">
    <source>
        <dbReference type="EMBL" id="MQY16315.1"/>
    </source>
</evidence>
<dbReference type="CDD" id="cd01427">
    <property type="entry name" value="HAD_like"/>
    <property type="match status" value="1"/>
</dbReference>
<reference evidence="1 2" key="1">
    <citation type="submission" date="2019-10" db="EMBL/GenBank/DDBJ databases">
        <title>Streptomyces smaragdinus sp. nov. and Streptomyces fabii sp. nov., isolated from the gut of fungus growing-termite Macrotermes natalensis.</title>
        <authorList>
            <person name="Schwitalla J."/>
            <person name="Benndorf R."/>
            <person name="Martin K."/>
            <person name="De Beer W."/>
            <person name="Kaster A.-K."/>
            <person name="Vollmers J."/>
            <person name="Poulsen M."/>
            <person name="Beemelmanns C."/>
        </authorList>
    </citation>
    <scope>NUCLEOTIDE SEQUENCE [LARGE SCALE GENOMIC DNA]</scope>
    <source>
        <strain evidence="1 2">RB5</strain>
    </source>
</reference>